<dbReference type="EMBL" id="BSYO01000009">
    <property type="protein sequence ID" value="GMH09866.1"/>
    <property type="molecule type" value="Genomic_DNA"/>
</dbReference>
<dbReference type="PANTHER" id="PTHR10209">
    <property type="entry name" value="OXIDOREDUCTASE, 2OG-FE II OXYGENASE FAMILY PROTEIN"/>
    <property type="match status" value="1"/>
</dbReference>
<keyword evidence="2 5" id="KW-0479">Metal-binding</keyword>
<proteinExistence type="inferred from homology"/>
<dbReference type="PROSITE" id="PS51471">
    <property type="entry name" value="FE2OG_OXY"/>
    <property type="match status" value="1"/>
</dbReference>
<evidence type="ECO:0000256" key="2">
    <source>
        <dbReference type="ARBA" id="ARBA00022723"/>
    </source>
</evidence>
<dbReference type="Gene3D" id="2.60.120.330">
    <property type="entry name" value="B-lactam Antibiotic, Isopenicillin N Synthase, Chain"/>
    <property type="match status" value="2"/>
</dbReference>
<protein>
    <recommendedName>
        <fullName evidence="6">Fe2OG dioxygenase domain-containing protein</fullName>
    </recommendedName>
</protein>
<dbReference type="PANTHER" id="PTHR10209:SF251">
    <property type="entry name" value="PROTEIN DMR6-LIKE OXYGENASE 2"/>
    <property type="match status" value="1"/>
</dbReference>
<dbReference type="InterPro" id="IPR005123">
    <property type="entry name" value="Oxoglu/Fe-dep_dioxygenase_dom"/>
</dbReference>
<evidence type="ECO:0000256" key="3">
    <source>
        <dbReference type="ARBA" id="ARBA00023002"/>
    </source>
</evidence>
<dbReference type="SUPFAM" id="SSF51197">
    <property type="entry name" value="Clavaminate synthase-like"/>
    <property type="match status" value="1"/>
</dbReference>
<dbReference type="GO" id="GO:0051213">
    <property type="term" value="F:dioxygenase activity"/>
    <property type="evidence" value="ECO:0007669"/>
    <property type="project" value="UniProtKB-ARBA"/>
</dbReference>
<reference evidence="7" key="1">
    <citation type="submission" date="2023-05" db="EMBL/GenBank/DDBJ databases">
        <title>Nepenthes gracilis genome sequencing.</title>
        <authorList>
            <person name="Fukushima K."/>
        </authorList>
    </citation>
    <scope>NUCLEOTIDE SEQUENCE</scope>
    <source>
        <strain evidence="7">SING2019-196</strain>
    </source>
</reference>
<accession>A0AAD3SG51</accession>
<comment type="caution">
    <text evidence="7">The sequence shown here is derived from an EMBL/GenBank/DDBJ whole genome shotgun (WGS) entry which is preliminary data.</text>
</comment>
<feature type="domain" description="Fe2OG dioxygenase" evidence="6">
    <location>
        <begin position="297"/>
        <end position="385"/>
    </location>
</feature>
<dbReference type="Pfam" id="PF14226">
    <property type="entry name" value="DIOX_N"/>
    <property type="match status" value="1"/>
</dbReference>
<evidence type="ECO:0000256" key="1">
    <source>
        <dbReference type="ARBA" id="ARBA00008056"/>
    </source>
</evidence>
<keyword evidence="4 5" id="KW-0408">Iron</keyword>
<keyword evidence="3 5" id="KW-0560">Oxidoreductase</keyword>
<dbReference type="InterPro" id="IPR026992">
    <property type="entry name" value="DIOX_N"/>
</dbReference>
<organism evidence="7 8">
    <name type="scientific">Nepenthes gracilis</name>
    <name type="common">Slender pitcher plant</name>
    <dbReference type="NCBI Taxonomy" id="150966"/>
    <lineage>
        <taxon>Eukaryota</taxon>
        <taxon>Viridiplantae</taxon>
        <taxon>Streptophyta</taxon>
        <taxon>Embryophyta</taxon>
        <taxon>Tracheophyta</taxon>
        <taxon>Spermatophyta</taxon>
        <taxon>Magnoliopsida</taxon>
        <taxon>eudicotyledons</taxon>
        <taxon>Gunneridae</taxon>
        <taxon>Pentapetalae</taxon>
        <taxon>Caryophyllales</taxon>
        <taxon>Nepenthaceae</taxon>
        <taxon>Nepenthes</taxon>
    </lineage>
</organism>
<dbReference type="InterPro" id="IPR044861">
    <property type="entry name" value="IPNS-like_FE2OG_OXY"/>
</dbReference>
<dbReference type="GO" id="GO:0046872">
    <property type="term" value="F:metal ion binding"/>
    <property type="evidence" value="ECO:0007669"/>
    <property type="project" value="UniProtKB-KW"/>
</dbReference>
<dbReference type="Pfam" id="PF03171">
    <property type="entry name" value="2OG-FeII_Oxy"/>
    <property type="match status" value="1"/>
</dbReference>
<dbReference type="Proteomes" id="UP001279734">
    <property type="component" value="Unassembled WGS sequence"/>
</dbReference>
<gene>
    <name evidence="7" type="ORF">Nepgr_011707</name>
</gene>
<evidence type="ECO:0000313" key="8">
    <source>
        <dbReference type="Proteomes" id="UP001279734"/>
    </source>
</evidence>
<sequence length="385" mass="43625">MSPAVLLTTDNMAAGQSESFHQKANCLPEGHYRKGVKYLCEKGIKKVPNKYTLPILDRPNTGRGALDNSHESNLKLPIIDFVELQWPNRSQAPESLADACERYGFFQLVNHGVASDAITSMTDVCERFFEQPFEERAKRMSPNMSAYRIAVLELKPCLLICVFVLDKVLSFFGKSHEKGIELAVYVSRQVPEIAIGDPGRFHQIITNLVEQRLRLLLERLSEAHLPALASPCQMPFLTFPRLPRTSDGLLLRKSAVAYPKKAKYLFFMLMETILESLGLWSNSVVEEADSLKEFEDGSQLMIVNCYPPCPEHDLTLGLPPHSDYGFLTLLLQDEVEGLKIQFEETWVTVEPIPNAFVVNVRDHLEVSFLNQDHRHTSKDGWHVDL</sequence>
<keyword evidence="8" id="KW-1185">Reference proteome</keyword>
<dbReference type="InterPro" id="IPR027443">
    <property type="entry name" value="IPNS-like_sf"/>
</dbReference>
<evidence type="ECO:0000259" key="6">
    <source>
        <dbReference type="PROSITE" id="PS51471"/>
    </source>
</evidence>
<evidence type="ECO:0000256" key="5">
    <source>
        <dbReference type="RuleBase" id="RU003682"/>
    </source>
</evidence>
<name>A0AAD3SG51_NEPGR</name>
<evidence type="ECO:0000313" key="7">
    <source>
        <dbReference type="EMBL" id="GMH09866.1"/>
    </source>
</evidence>
<dbReference type="AlphaFoldDB" id="A0AAD3SG51"/>
<evidence type="ECO:0000256" key="4">
    <source>
        <dbReference type="ARBA" id="ARBA00023004"/>
    </source>
</evidence>
<comment type="similarity">
    <text evidence="1 5">Belongs to the iron/ascorbate-dependent oxidoreductase family.</text>
</comment>